<feature type="compositionally biased region" description="Low complexity" evidence="1">
    <location>
        <begin position="113"/>
        <end position="125"/>
    </location>
</feature>
<feature type="region of interest" description="Disordered" evidence="1">
    <location>
        <begin position="1"/>
        <end position="295"/>
    </location>
</feature>
<proteinExistence type="predicted"/>
<feature type="compositionally biased region" description="Basic and acidic residues" evidence="1">
    <location>
        <begin position="352"/>
        <end position="364"/>
    </location>
</feature>
<feature type="compositionally biased region" description="Low complexity" evidence="1">
    <location>
        <begin position="195"/>
        <end position="207"/>
    </location>
</feature>
<feature type="region of interest" description="Disordered" evidence="1">
    <location>
        <begin position="635"/>
        <end position="681"/>
    </location>
</feature>
<dbReference type="EMBL" id="CP144089">
    <property type="protein sequence ID" value="WWD02183.1"/>
    <property type="molecule type" value="Genomic_DNA"/>
</dbReference>
<evidence type="ECO:0008006" key="4">
    <source>
        <dbReference type="Google" id="ProtNLM"/>
    </source>
</evidence>
<feature type="compositionally biased region" description="Low complexity" evidence="1">
    <location>
        <begin position="567"/>
        <end position="580"/>
    </location>
</feature>
<dbReference type="GO" id="GO:0051301">
    <property type="term" value="P:cell division"/>
    <property type="evidence" value="ECO:0007669"/>
    <property type="project" value="InterPro"/>
</dbReference>
<evidence type="ECO:0000313" key="2">
    <source>
        <dbReference type="EMBL" id="WWD02183.1"/>
    </source>
</evidence>
<dbReference type="AlphaFoldDB" id="A0AAX4K9K9"/>
<dbReference type="PANTHER" id="PTHR14778:SF2">
    <property type="entry name" value="KINETOCHORE-ASSOCIATED PROTEIN DSN1 HOMOLOG"/>
    <property type="match status" value="1"/>
</dbReference>
<dbReference type="PANTHER" id="PTHR14778">
    <property type="entry name" value="KINETOCHORE-ASSOCIATED PROTEIN DSN1 HOMOLOG"/>
    <property type="match status" value="1"/>
</dbReference>
<feature type="compositionally biased region" description="Basic and acidic residues" evidence="1">
    <location>
        <begin position="87"/>
        <end position="106"/>
    </location>
</feature>
<evidence type="ECO:0000313" key="3">
    <source>
        <dbReference type="Proteomes" id="UP001358614"/>
    </source>
</evidence>
<feature type="compositionally biased region" description="Basic and acidic residues" evidence="1">
    <location>
        <begin position="130"/>
        <end position="143"/>
    </location>
</feature>
<dbReference type="RefSeq" id="XP_066080150.1">
    <property type="nucleotide sequence ID" value="XM_066224053.1"/>
</dbReference>
<dbReference type="Pfam" id="PF08202">
    <property type="entry name" value="MIS13"/>
    <property type="match status" value="1"/>
</dbReference>
<accession>A0AAX4K9K9</accession>
<evidence type="ECO:0000256" key="1">
    <source>
        <dbReference type="SAM" id="MobiDB-lite"/>
    </source>
</evidence>
<feature type="region of interest" description="Disordered" evidence="1">
    <location>
        <begin position="385"/>
        <end position="410"/>
    </location>
</feature>
<dbReference type="GO" id="GO:0007059">
    <property type="term" value="P:chromosome segregation"/>
    <property type="evidence" value="ECO:0007669"/>
    <property type="project" value="InterPro"/>
</dbReference>
<gene>
    <name evidence="2" type="ORF">V865_000221</name>
</gene>
<feature type="region of interest" description="Disordered" evidence="1">
    <location>
        <begin position="542"/>
        <end position="583"/>
    </location>
</feature>
<protein>
    <recommendedName>
        <fullName evidence="4">Kinetochore protein Mis13/DSN1</fullName>
    </recommendedName>
</protein>
<name>A0AAX4K9K9_9TREE</name>
<dbReference type="KEGG" id="ker:91099025"/>
<sequence>MATRATTRSRPPTILQFDTRSNMVNGKRKSMSTKQLGAEEDEPDKKKRKPPTKKQPAFKPQPVPITNSSDTPPDDNDEDLHLLPPPPERKIARRRESTRATRERQESPIPIHTNQQSSTSSSNSSKRIKISSEDIRGRAKSIDPIRSAVNTSDDPLGGIEETESMGSNRRVQVEGLSIPLSRPSRPSGPRPTSPPRRTFSSSHSSQPIAGPGPSTAQMGPPPTSSKGLVRKTRQSMGRTKGRISELSKESFVPLMESETPVIRKNQQLRGQQARRSSLDHRGSRASSSWGRGEITMPHNNVDSKLFYRHIPVSYPEPIKARMLLVWCANRALEESLKSPSTSSRRDKGKGKAKAEIQEEGKTEEGDKMLREIMDEFVREMNRGGVDTSVFGAPGQQSTVTGLRPHPKNVSNRKVEAAANADIRKYKGEEAQWHALASSTRVKQEDVISRLKKKAEMDSEPDMSKSEDWMKDALDLAQGILDRSDDDLLENKGEFEDVEFKIDTLHQTSHVALQYVLQSSRFLDGIFSSLTADLRSRDRLGLPPINNLPDNDEEGPDTIGLLSTATRSASSSSSSINNNSENKNKKKVDPMVLLRALALKESKIQNEKLIERAMQIPPVALTSSSSTTTATTINNVSNAMGSATPRRQNTLGNSTTPRRPTGLTGQTPRTARRGMTPHGQHE</sequence>
<organism evidence="2 3">
    <name type="scientific">Kwoniella europaea PYCC6329</name>
    <dbReference type="NCBI Taxonomy" id="1423913"/>
    <lineage>
        <taxon>Eukaryota</taxon>
        <taxon>Fungi</taxon>
        <taxon>Dikarya</taxon>
        <taxon>Basidiomycota</taxon>
        <taxon>Agaricomycotina</taxon>
        <taxon>Tremellomycetes</taxon>
        <taxon>Tremellales</taxon>
        <taxon>Cryptococcaceae</taxon>
        <taxon>Kwoniella</taxon>
    </lineage>
</organism>
<keyword evidence="3" id="KW-1185">Reference proteome</keyword>
<reference evidence="2 3" key="1">
    <citation type="submission" date="2024-01" db="EMBL/GenBank/DDBJ databases">
        <title>Comparative genomics of Cryptococcus and Kwoniella reveals pathogenesis evolution and contrasting modes of karyotype evolution via chromosome fusion or intercentromeric recombination.</title>
        <authorList>
            <person name="Coelho M.A."/>
            <person name="David-Palma M."/>
            <person name="Shea T."/>
            <person name="Bowers K."/>
            <person name="McGinley-Smith S."/>
            <person name="Mohammad A.W."/>
            <person name="Gnirke A."/>
            <person name="Yurkov A.M."/>
            <person name="Nowrousian M."/>
            <person name="Sun S."/>
            <person name="Cuomo C.A."/>
            <person name="Heitman J."/>
        </authorList>
    </citation>
    <scope>NUCLEOTIDE SEQUENCE [LARGE SCALE GENOMIC DNA]</scope>
    <source>
        <strain evidence="2 3">PYCC6329</strain>
    </source>
</reference>
<dbReference type="InterPro" id="IPR013218">
    <property type="entry name" value="Dsn1/Mis13"/>
</dbReference>
<feature type="compositionally biased region" description="Polar residues" evidence="1">
    <location>
        <begin position="635"/>
        <end position="668"/>
    </location>
</feature>
<feature type="region of interest" description="Disordered" evidence="1">
    <location>
        <begin position="335"/>
        <end position="364"/>
    </location>
</feature>
<dbReference type="Proteomes" id="UP001358614">
    <property type="component" value="Chromosome 1"/>
</dbReference>
<feature type="compositionally biased region" description="Polar residues" evidence="1">
    <location>
        <begin position="264"/>
        <end position="275"/>
    </location>
</feature>
<feature type="compositionally biased region" description="Low complexity" evidence="1">
    <location>
        <begin position="1"/>
        <end position="13"/>
    </location>
</feature>
<dbReference type="GeneID" id="91099025"/>
<dbReference type="GO" id="GO:0000444">
    <property type="term" value="C:MIS12/MIND type complex"/>
    <property type="evidence" value="ECO:0007669"/>
    <property type="project" value="InterPro"/>
</dbReference>